<dbReference type="OrthoDB" id="4121058at2759"/>
<evidence type="ECO:0000313" key="3">
    <source>
        <dbReference type="Proteomes" id="UP000664203"/>
    </source>
</evidence>
<feature type="region of interest" description="Disordered" evidence="1">
    <location>
        <begin position="264"/>
        <end position="294"/>
    </location>
</feature>
<accession>A0A8H3FN14</accession>
<feature type="compositionally biased region" description="Basic and acidic residues" evidence="1">
    <location>
        <begin position="112"/>
        <end position="133"/>
    </location>
</feature>
<feature type="region of interest" description="Disordered" evidence="1">
    <location>
        <begin position="112"/>
        <end position="153"/>
    </location>
</feature>
<comment type="caution">
    <text evidence="2">The sequence shown here is derived from an EMBL/GenBank/DDBJ whole genome shotgun (WGS) entry which is preliminary data.</text>
</comment>
<dbReference type="EMBL" id="CAJPDR010000179">
    <property type="protein sequence ID" value="CAF9923976.1"/>
    <property type="molecule type" value="Genomic_DNA"/>
</dbReference>
<name>A0A8H3FN14_9LECA</name>
<organism evidence="2 3">
    <name type="scientific">Alectoria fallacina</name>
    <dbReference type="NCBI Taxonomy" id="1903189"/>
    <lineage>
        <taxon>Eukaryota</taxon>
        <taxon>Fungi</taxon>
        <taxon>Dikarya</taxon>
        <taxon>Ascomycota</taxon>
        <taxon>Pezizomycotina</taxon>
        <taxon>Lecanoromycetes</taxon>
        <taxon>OSLEUM clade</taxon>
        <taxon>Lecanoromycetidae</taxon>
        <taxon>Lecanorales</taxon>
        <taxon>Lecanorineae</taxon>
        <taxon>Parmeliaceae</taxon>
        <taxon>Alectoria</taxon>
    </lineage>
</organism>
<evidence type="ECO:0000256" key="1">
    <source>
        <dbReference type="SAM" id="MobiDB-lite"/>
    </source>
</evidence>
<dbReference type="Proteomes" id="UP000664203">
    <property type="component" value="Unassembled WGS sequence"/>
</dbReference>
<sequence>MSFAPPISRGNFYYNGDLYVEVGTLNRHKRATVEEITAILRPDLKKPKRASIDPAKDQVGHWYEAQLIHYGLPPSKDKARAKMRLLEALNSSRLIVPPDVVTMETEMKREYATAERKAKAQYKASREPAKKNEPLAVGKKRKQSEPSGNINDININVNLGFDIQGLTGGVNAADSQSPAKKAKTGPSKPANKKTEIGSSTSSKKTAGLGIEKPLSQAQKVQKRPIQTAKSAKLSEAWLKDPSIGPGPVNPAGLRYSMTPSSKLSIAKGDLHPSSTEVGAAEEKSPAGKEPIVKKNSKAMQNTKVEGGTQVKKEIGVGRELKPKKEARVKKEPCAKPAPKIKQEVDAKWSRTPNSPALGLINGIYDLSCLTVEREWPCTDLNLTLSLDDTTIWGAYDLGMFSGIIFLPSRPWQASSEPLPFTWRGRENGEGEMRFGHGCEGEVSFLGNGTIEGWINVYGKCGFKGVRKPEAGTAVRTARSMRAEWDGYNERAYEEESEARWN</sequence>
<protein>
    <submittedName>
        <fullName evidence="2">Uncharacterized protein</fullName>
    </submittedName>
</protein>
<gene>
    <name evidence="2" type="ORF">ALECFALPRED_002580</name>
</gene>
<dbReference type="AlphaFoldDB" id="A0A8H3FN14"/>
<feature type="compositionally biased region" description="Basic and acidic residues" evidence="1">
    <location>
        <begin position="280"/>
        <end position="292"/>
    </location>
</feature>
<evidence type="ECO:0000313" key="2">
    <source>
        <dbReference type="EMBL" id="CAF9923976.1"/>
    </source>
</evidence>
<proteinExistence type="predicted"/>
<keyword evidence="3" id="KW-1185">Reference proteome</keyword>
<reference evidence="2" key="1">
    <citation type="submission" date="2021-03" db="EMBL/GenBank/DDBJ databases">
        <authorList>
            <person name="Tagirdzhanova G."/>
        </authorList>
    </citation>
    <scope>NUCLEOTIDE SEQUENCE</scope>
</reference>
<feature type="region of interest" description="Disordered" evidence="1">
    <location>
        <begin position="171"/>
        <end position="233"/>
    </location>
</feature>